<feature type="region of interest" description="Disordered" evidence="2">
    <location>
        <begin position="85"/>
        <end position="145"/>
    </location>
</feature>
<reference evidence="3 4" key="1">
    <citation type="journal article" date="2015" name="Nature">
        <title>rRNA introns, odd ribosomes, and small enigmatic genomes across a large radiation of phyla.</title>
        <authorList>
            <person name="Brown C.T."/>
            <person name="Hug L.A."/>
            <person name="Thomas B.C."/>
            <person name="Sharon I."/>
            <person name="Castelle C.J."/>
            <person name="Singh A."/>
            <person name="Wilkins M.J."/>
            <person name="Williams K.H."/>
            <person name="Banfield J.F."/>
        </authorList>
    </citation>
    <scope>NUCLEOTIDE SEQUENCE [LARGE SCALE GENOMIC DNA]</scope>
</reference>
<feature type="region of interest" description="Disordered" evidence="2">
    <location>
        <begin position="433"/>
        <end position="468"/>
    </location>
</feature>
<feature type="region of interest" description="Disordered" evidence="2">
    <location>
        <begin position="1"/>
        <end position="27"/>
    </location>
</feature>
<feature type="compositionally biased region" description="Polar residues" evidence="2">
    <location>
        <begin position="127"/>
        <end position="145"/>
    </location>
</feature>
<dbReference type="EMBL" id="LBRE01000007">
    <property type="protein sequence ID" value="KKP92681.1"/>
    <property type="molecule type" value="Genomic_DNA"/>
</dbReference>
<sequence>MANNDINGSDDLGARIQGGDYDNNINGKESYDTPFARVTIQNPEIAKTILDIDAHTVESDTPATQNLEPIINEPFRAGERYMGRNSVSQQPAHDENHPKYKSMGGSNPSLPRDPRQSFNDKDYRNPQIRTNSDYGPTKNSSHMTNSLGKMDEMSKILKAETTSEIVTPIVLPSEKENTELKESEKALKLAEEKIASLEAANKELGERVSKLEEQLQKNNDLLEGEIEQAKKTNELLQQLLNQKTTPHVEDTDPNTTLTVVPNNIIDITNTDSRLAIRPITGIAPIETPPPVPQTPPPIPEIVRIPEGEDPNRRRNLTRASIIAGVVAGGVGLLGGAQVASVGILVCAGTGVLSWGVGLIGKRQINSLESQINSTQDIVLREKLIKRQENWKKVTKITDYVKAIAKGAGTGFAISGAISNLFMGGHGLAWNRPDSSSFLNPTSNPESGLGRQQAGPTGGTEGVNPESTFDSGLIKDGRVVLPGDPSNGNLATGPIGNLPGGEMNPNNFAGGQSDLGWWKLGKYLSANHISVSDLQAAGGDIHRMGYALQENPSLSFSELLSRFGGESVLNANASLGR</sequence>
<name>A0A0G0DUI9_9BACT</name>
<evidence type="ECO:0000313" key="3">
    <source>
        <dbReference type="EMBL" id="KKP92681.1"/>
    </source>
</evidence>
<accession>A0A0G0DUI9</accession>
<feature type="compositionally biased region" description="Basic and acidic residues" evidence="2">
    <location>
        <begin position="112"/>
        <end position="124"/>
    </location>
</feature>
<dbReference type="AlphaFoldDB" id="A0A0G0DUI9"/>
<evidence type="ECO:0000256" key="1">
    <source>
        <dbReference type="SAM" id="Coils"/>
    </source>
</evidence>
<protein>
    <submittedName>
        <fullName evidence="3">Uncharacterized protein</fullName>
    </submittedName>
</protein>
<feature type="coiled-coil region" evidence="1">
    <location>
        <begin position="173"/>
        <end position="242"/>
    </location>
</feature>
<proteinExistence type="predicted"/>
<gene>
    <name evidence="3" type="ORF">UR96_C0007G0005</name>
</gene>
<keyword evidence="1" id="KW-0175">Coiled coil</keyword>
<comment type="caution">
    <text evidence="3">The sequence shown here is derived from an EMBL/GenBank/DDBJ whole genome shotgun (WGS) entry which is preliminary data.</text>
</comment>
<evidence type="ECO:0000256" key="2">
    <source>
        <dbReference type="SAM" id="MobiDB-lite"/>
    </source>
</evidence>
<organism evidence="3 4">
    <name type="scientific">candidate division WS6 bacterium GW2011_GWC1_36_11</name>
    <dbReference type="NCBI Taxonomy" id="1619090"/>
    <lineage>
        <taxon>Bacteria</taxon>
        <taxon>Candidatus Dojkabacteria</taxon>
    </lineage>
</organism>
<dbReference type="Proteomes" id="UP000034140">
    <property type="component" value="Unassembled WGS sequence"/>
</dbReference>
<evidence type="ECO:0000313" key="4">
    <source>
        <dbReference type="Proteomes" id="UP000034140"/>
    </source>
</evidence>
<feature type="compositionally biased region" description="Polar residues" evidence="2">
    <location>
        <begin position="433"/>
        <end position="445"/>
    </location>
</feature>